<dbReference type="EMBL" id="JXXR01000023">
    <property type="protein sequence ID" value="KJY68159.1"/>
    <property type="molecule type" value="Genomic_DNA"/>
</dbReference>
<keyword evidence="6 7" id="KW-0961">Cell wall biogenesis/degradation</keyword>
<organism evidence="8">
    <name type="scientific">Vibrio coralliilyticus</name>
    <dbReference type="NCBI Taxonomy" id="190893"/>
    <lineage>
        <taxon>Bacteria</taxon>
        <taxon>Pseudomonadati</taxon>
        <taxon>Pseudomonadota</taxon>
        <taxon>Gammaproteobacteria</taxon>
        <taxon>Vibrionales</taxon>
        <taxon>Vibrionaceae</taxon>
        <taxon>Vibrio</taxon>
    </lineage>
</organism>
<keyword evidence="3 7" id="KW-0133">Cell shape</keyword>
<dbReference type="GO" id="GO:0071555">
    <property type="term" value="P:cell wall organization"/>
    <property type="evidence" value="ECO:0007669"/>
    <property type="project" value="UniProtKB-KW"/>
</dbReference>
<name>A0A7M2JZN7_9VIBR</name>
<dbReference type="InterPro" id="IPR001920">
    <property type="entry name" value="Asp/Glu_race"/>
</dbReference>
<evidence type="ECO:0000256" key="3">
    <source>
        <dbReference type="ARBA" id="ARBA00022960"/>
    </source>
</evidence>
<evidence type="ECO:0000256" key="1">
    <source>
        <dbReference type="ARBA" id="ARBA00001602"/>
    </source>
</evidence>
<evidence type="ECO:0000256" key="4">
    <source>
        <dbReference type="ARBA" id="ARBA00022984"/>
    </source>
</evidence>
<sequence length="263" mass="28548">MSLQSKVLIFDSGVGGLSVFQEIEKKLPQLDYVYLFDNAAYPYGELDHETLVSRVEALVSQYVADHQVDLVVIACNTASTIVLPSLRTLLSIPVVGVVPAIKPASNLANKAVGLIATPATVTRQYTQELIRDFSQSKPVELLGSTRLVDMAEEKLRGTPVSTQELTAVLSPMIGKVDVAVLGCTHFPLIKEEIQSVLSEQVVLVDSGEAIARRVQELLNLEDKKEGKGLREIFSTAPPYAEGALNIALQNLGFSPVQLEILDH</sequence>
<dbReference type="InterPro" id="IPR018187">
    <property type="entry name" value="Asp/Glu_racemase_AS_1"/>
</dbReference>
<evidence type="ECO:0000256" key="6">
    <source>
        <dbReference type="ARBA" id="ARBA00023316"/>
    </source>
</evidence>
<dbReference type="Gene3D" id="3.40.50.1860">
    <property type="match status" value="2"/>
</dbReference>
<evidence type="ECO:0000256" key="2">
    <source>
        <dbReference type="ARBA" id="ARBA00013090"/>
    </source>
</evidence>
<dbReference type="EC" id="5.1.1.3" evidence="2 7"/>
<comment type="function">
    <text evidence="7">Provides the (R)-glutamate required for cell wall biosynthesis.</text>
</comment>
<dbReference type="UniPathway" id="UPA00219"/>
<dbReference type="HAMAP" id="MF_00258">
    <property type="entry name" value="Glu_racemase"/>
    <property type="match status" value="1"/>
</dbReference>
<dbReference type="InterPro" id="IPR015942">
    <property type="entry name" value="Asp/Glu/hydantoin_racemase"/>
</dbReference>
<feature type="binding site" evidence="7">
    <location>
        <begin position="76"/>
        <end position="77"/>
    </location>
    <ligand>
        <name>substrate</name>
    </ligand>
</feature>
<feature type="active site" description="Proton donor/acceptor" evidence="7">
    <location>
        <position position="183"/>
    </location>
</feature>
<dbReference type="GO" id="GO:0009252">
    <property type="term" value="P:peptidoglycan biosynthetic process"/>
    <property type="evidence" value="ECO:0007669"/>
    <property type="project" value="UniProtKB-UniRule"/>
</dbReference>
<evidence type="ECO:0000256" key="5">
    <source>
        <dbReference type="ARBA" id="ARBA00023235"/>
    </source>
</evidence>
<feature type="binding site" evidence="7">
    <location>
        <begin position="43"/>
        <end position="44"/>
    </location>
    <ligand>
        <name>substrate</name>
    </ligand>
</feature>
<comment type="pathway">
    <text evidence="7">Cell wall biogenesis; peptidoglycan biosynthesis.</text>
</comment>
<dbReference type="InterPro" id="IPR004391">
    <property type="entry name" value="Glu_race"/>
</dbReference>
<dbReference type="RefSeq" id="WP_045987135.1">
    <property type="nucleotide sequence ID" value="NZ_CP063051.1"/>
</dbReference>
<keyword evidence="4 7" id="KW-0573">Peptidoglycan synthesis</keyword>
<protein>
    <recommendedName>
        <fullName evidence="2 7">Glutamate racemase</fullName>
        <ecNumber evidence="2 7">5.1.1.3</ecNumber>
    </recommendedName>
</protein>
<feature type="binding site" evidence="7">
    <location>
        <begin position="11"/>
        <end position="12"/>
    </location>
    <ligand>
        <name>substrate</name>
    </ligand>
</feature>
<dbReference type="SUPFAM" id="SSF53681">
    <property type="entry name" value="Aspartate/glutamate racemase"/>
    <property type="match status" value="2"/>
</dbReference>
<comment type="caution">
    <text evidence="8">The sequence shown here is derived from an EMBL/GenBank/DDBJ whole genome shotgun (WGS) entry which is preliminary data.</text>
</comment>
<dbReference type="PANTHER" id="PTHR21198">
    <property type="entry name" value="GLUTAMATE RACEMASE"/>
    <property type="match status" value="1"/>
</dbReference>
<gene>
    <name evidence="7" type="primary">murI</name>
    <name evidence="8" type="ORF">TW71_20765</name>
</gene>
<reference evidence="8" key="1">
    <citation type="journal article" date="2015" name="BMC Genomics">
        <title>Genome mining reveals unlocked bioactive potential of marine Gram-negative bacteria.</title>
        <authorList>
            <person name="Machado H."/>
            <person name="Sonnenschein E.C."/>
            <person name="Melchiorsen J."/>
            <person name="Gram L."/>
        </authorList>
    </citation>
    <scope>NUCLEOTIDE SEQUENCE</scope>
    <source>
        <strain evidence="8">S2052</strain>
    </source>
</reference>
<dbReference type="Pfam" id="PF01177">
    <property type="entry name" value="Asp_Glu_race"/>
    <property type="match status" value="1"/>
</dbReference>
<comment type="catalytic activity">
    <reaction evidence="1 7">
        <text>L-glutamate = D-glutamate</text>
        <dbReference type="Rhea" id="RHEA:12813"/>
        <dbReference type="ChEBI" id="CHEBI:29985"/>
        <dbReference type="ChEBI" id="CHEBI:29986"/>
        <dbReference type="EC" id="5.1.1.3"/>
    </reaction>
</comment>
<comment type="similarity">
    <text evidence="7">Belongs to the aspartate/glutamate racemases family.</text>
</comment>
<dbReference type="GO" id="GO:0008360">
    <property type="term" value="P:regulation of cell shape"/>
    <property type="evidence" value="ECO:0007669"/>
    <property type="project" value="UniProtKB-KW"/>
</dbReference>
<evidence type="ECO:0000256" key="7">
    <source>
        <dbReference type="HAMAP-Rule" id="MF_00258"/>
    </source>
</evidence>
<dbReference type="NCBIfam" id="TIGR00067">
    <property type="entry name" value="glut_race"/>
    <property type="match status" value="1"/>
</dbReference>
<dbReference type="AlphaFoldDB" id="A0A7M2JZN7"/>
<accession>A0A7M2JZN7</accession>
<evidence type="ECO:0000313" key="8">
    <source>
        <dbReference type="EMBL" id="KJY68159.1"/>
    </source>
</evidence>
<proteinExistence type="inferred from homology"/>
<dbReference type="GO" id="GO:0008881">
    <property type="term" value="F:glutamate racemase activity"/>
    <property type="evidence" value="ECO:0007669"/>
    <property type="project" value="UniProtKB-UniRule"/>
</dbReference>
<feature type="active site" description="Proton donor/acceptor" evidence="7">
    <location>
        <position position="75"/>
    </location>
</feature>
<feature type="binding site" evidence="7">
    <location>
        <begin position="184"/>
        <end position="185"/>
    </location>
    <ligand>
        <name>substrate</name>
    </ligand>
</feature>
<dbReference type="FunFam" id="3.40.50.1860:FF:000001">
    <property type="entry name" value="Glutamate racemase"/>
    <property type="match status" value="1"/>
</dbReference>
<dbReference type="PROSITE" id="PS00923">
    <property type="entry name" value="ASP_GLU_RACEMASE_1"/>
    <property type="match status" value="1"/>
</dbReference>
<keyword evidence="5 7" id="KW-0413">Isomerase</keyword>
<dbReference type="PANTHER" id="PTHR21198:SF2">
    <property type="entry name" value="GLUTAMATE RACEMASE"/>
    <property type="match status" value="1"/>
</dbReference>